<dbReference type="GO" id="GO:0003676">
    <property type="term" value="F:nucleic acid binding"/>
    <property type="evidence" value="ECO:0007669"/>
    <property type="project" value="InterPro"/>
</dbReference>
<dbReference type="OrthoDB" id="1747743at2759"/>
<dbReference type="PANTHER" id="PTHR35046">
    <property type="entry name" value="ZINC KNUCKLE (CCHC-TYPE) FAMILY PROTEIN"/>
    <property type="match status" value="1"/>
</dbReference>
<comment type="caution">
    <text evidence="1">The sequence shown here is derived from an EMBL/GenBank/DDBJ whole genome shotgun (WGS) entry which is preliminary data.</text>
</comment>
<dbReference type="GO" id="GO:0008270">
    <property type="term" value="F:zinc ion binding"/>
    <property type="evidence" value="ECO:0007669"/>
    <property type="project" value="InterPro"/>
</dbReference>
<name>A0A371ICR6_MUCPR</name>
<dbReference type="PANTHER" id="PTHR35046:SF9">
    <property type="entry name" value="RNA-DIRECTED DNA POLYMERASE"/>
    <property type="match status" value="1"/>
</dbReference>
<dbReference type="SUPFAM" id="SSF57756">
    <property type="entry name" value="Retrovirus zinc finger-like domains"/>
    <property type="match status" value="1"/>
</dbReference>
<evidence type="ECO:0008006" key="3">
    <source>
        <dbReference type="Google" id="ProtNLM"/>
    </source>
</evidence>
<dbReference type="Gene3D" id="4.10.60.10">
    <property type="entry name" value="Zinc finger, CCHC-type"/>
    <property type="match status" value="1"/>
</dbReference>
<proteinExistence type="predicted"/>
<accession>A0A371ICR6</accession>
<protein>
    <recommendedName>
        <fullName evidence="3">CCHC-type domain-containing protein</fullName>
    </recommendedName>
</protein>
<keyword evidence="2" id="KW-1185">Reference proteome</keyword>
<dbReference type="Proteomes" id="UP000257109">
    <property type="component" value="Unassembled WGS sequence"/>
</dbReference>
<feature type="non-terminal residue" evidence="1">
    <location>
        <position position="192"/>
    </location>
</feature>
<gene>
    <name evidence="1" type="ORF">CR513_02336</name>
</gene>
<dbReference type="InterPro" id="IPR036875">
    <property type="entry name" value="Znf_CCHC_sf"/>
</dbReference>
<dbReference type="AlphaFoldDB" id="A0A371ICR6"/>
<evidence type="ECO:0000313" key="2">
    <source>
        <dbReference type="Proteomes" id="UP000257109"/>
    </source>
</evidence>
<reference evidence="1" key="1">
    <citation type="submission" date="2018-05" db="EMBL/GenBank/DDBJ databases">
        <title>Draft genome of Mucuna pruriens seed.</title>
        <authorList>
            <person name="Nnadi N.E."/>
            <person name="Vos R."/>
            <person name="Hasami M.H."/>
            <person name="Devisetty U.K."/>
            <person name="Aguiy J.C."/>
        </authorList>
    </citation>
    <scope>NUCLEOTIDE SEQUENCE [LARGE SCALE GENOMIC DNA]</scope>
    <source>
        <strain evidence="1">JCA_2017</strain>
    </source>
</reference>
<sequence length="192" mass="21762">ILEIIGFSIFQSRAPFIGQKDEVSKVSIPNSNASKSNNIKCFKCLRKGYIASQCPNKRTMFLRENGDIDNESSQEEMSHQVVKGIYSSEDACYEGDILMVRRLMRAFVLDDQSQRENIFHSRLSEHGEMIVDKHVSIAITLGKFKDEILCGVVSMECDRKVTHDGVANKFSFVHEGNKITLKPLTIKEVLED</sequence>
<feature type="non-terminal residue" evidence="1">
    <location>
        <position position="1"/>
    </location>
</feature>
<evidence type="ECO:0000313" key="1">
    <source>
        <dbReference type="EMBL" id="RDY12818.1"/>
    </source>
</evidence>
<dbReference type="EMBL" id="QJKJ01000399">
    <property type="protein sequence ID" value="RDY12818.1"/>
    <property type="molecule type" value="Genomic_DNA"/>
</dbReference>
<organism evidence="1 2">
    <name type="scientific">Mucuna pruriens</name>
    <name type="common">Velvet bean</name>
    <name type="synonym">Dolichos pruriens</name>
    <dbReference type="NCBI Taxonomy" id="157652"/>
    <lineage>
        <taxon>Eukaryota</taxon>
        <taxon>Viridiplantae</taxon>
        <taxon>Streptophyta</taxon>
        <taxon>Embryophyta</taxon>
        <taxon>Tracheophyta</taxon>
        <taxon>Spermatophyta</taxon>
        <taxon>Magnoliopsida</taxon>
        <taxon>eudicotyledons</taxon>
        <taxon>Gunneridae</taxon>
        <taxon>Pentapetalae</taxon>
        <taxon>rosids</taxon>
        <taxon>fabids</taxon>
        <taxon>Fabales</taxon>
        <taxon>Fabaceae</taxon>
        <taxon>Papilionoideae</taxon>
        <taxon>50 kb inversion clade</taxon>
        <taxon>NPAAA clade</taxon>
        <taxon>indigoferoid/millettioid clade</taxon>
        <taxon>Phaseoleae</taxon>
        <taxon>Mucuna</taxon>
    </lineage>
</organism>